<dbReference type="HOGENOM" id="CLU_3166032_0_0_6"/>
<evidence type="ECO:0000313" key="2">
    <source>
        <dbReference type="EMBL" id="EHM52161.1"/>
    </source>
</evidence>
<dbReference type="AlphaFoldDB" id="G9ZIC5"/>
<accession>G9ZIC5</accession>
<dbReference type="EMBL" id="AGCM01000146">
    <property type="protein sequence ID" value="EHM52161.1"/>
    <property type="molecule type" value="Genomic_DNA"/>
</dbReference>
<sequence>MNISTHLKNLNLKSELKTNPAKRDNHAKKRGEGQGGEAPRQREKEPT</sequence>
<protein>
    <submittedName>
        <fullName evidence="2">Uncharacterized protein</fullName>
    </submittedName>
</protein>
<name>G9ZIC5_9GAMM</name>
<feature type="compositionally biased region" description="Polar residues" evidence="1">
    <location>
        <begin position="1"/>
        <end position="12"/>
    </location>
</feature>
<evidence type="ECO:0000313" key="3">
    <source>
        <dbReference type="Proteomes" id="UP000004750"/>
    </source>
</evidence>
<comment type="caution">
    <text evidence="2">The sequence shown here is derived from an EMBL/GenBank/DDBJ whole genome shotgun (WGS) entry which is preliminary data.</text>
</comment>
<proteinExistence type="predicted"/>
<evidence type="ECO:0000256" key="1">
    <source>
        <dbReference type="SAM" id="MobiDB-lite"/>
    </source>
</evidence>
<gene>
    <name evidence="2" type="ORF">HMPREF9080_02535</name>
</gene>
<organism evidence="2 3">
    <name type="scientific">Cardiobacterium valvarum F0432</name>
    <dbReference type="NCBI Taxonomy" id="797473"/>
    <lineage>
        <taxon>Bacteria</taxon>
        <taxon>Pseudomonadati</taxon>
        <taxon>Pseudomonadota</taxon>
        <taxon>Gammaproteobacteria</taxon>
        <taxon>Cardiobacteriales</taxon>
        <taxon>Cardiobacteriaceae</taxon>
        <taxon>Cardiobacterium</taxon>
    </lineage>
</organism>
<reference evidence="2 3" key="1">
    <citation type="submission" date="2011-08" db="EMBL/GenBank/DDBJ databases">
        <authorList>
            <person name="Weinstock G."/>
            <person name="Sodergren E."/>
            <person name="Clifton S."/>
            <person name="Fulton L."/>
            <person name="Fulton B."/>
            <person name="Courtney L."/>
            <person name="Fronick C."/>
            <person name="Harrison M."/>
            <person name="Strong C."/>
            <person name="Farmer C."/>
            <person name="Delahaunty K."/>
            <person name="Markovic C."/>
            <person name="Hall O."/>
            <person name="Minx P."/>
            <person name="Tomlinson C."/>
            <person name="Mitreva M."/>
            <person name="Hou S."/>
            <person name="Chen J."/>
            <person name="Wollam A."/>
            <person name="Pepin K.H."/>
            <person name="Johnson M."/>
            <person name="Bhonagiri V."/>
            <person name="Zhang X."/>
            <person name="Suruliraj S."/>
            <person name="Warren W."/>
            <person name="Chinwalla A."/>
            <person name="Mardis E.R."/>
            <person name="Wilson R.K."/>
        </authorList>
    </citation>
    <scope>NUCLEOTIDE SEQUENCE [LARGE SCALE GENOMIC DNA]</scope>
    <source>
        <strain evidence="2 3">F0432</strain>
    </source>
</reference>
<dbReference type="Proteomes" id="UP000004750">
    <property type="component" value="Unassembled WGS sequence"/>
</dbReference>
<dbReference type="STRING" id="797473.HMPREF9080_02535"/>
<feature type="region of interest" description="Disordered" evidence="1">
    <location>
        <begin position="1"/>
        <end position="47"/>
    </location>
</feature>